<dbReference type="InterPro" id="IPR003439">
    <property type="entry name" value="ABC_transporter-like_ATP-bd"/>
</dbReference>
<keyword evidence="6 8" id="KW-1278">Translocase</keyword>
<dbReference type="OrthoDB" id="9802264at2"/>
<reference evidence="11 12" key="1">
    <citation type="submission" date="2018-01" db="EMBL/GenBank/DDBJ databases">
        <title>Halomonas endophytica sp. nov., isolated from storage liquid in the stems of Populus euphratica.</title>
        <authorList>
            <person name="Chen C."/>
        </authorList>
    </citation>
    <scope>NUCLEOTIDE SEQUENCE [LARGE SCALE GENOMIC DNA]</scope>
    <source>
        <strain evidence="11 12">BZ-SZ-XJ27</strain>
    </source>
</reference>
<dbReference type="EMBL" id="PNRG01000027">
    <property type="protein sequence ID" value="PMR79433.1"/>
    <property type="molecule type" value="Genomic_DNA"/>
</dbReference>
<dbReference type="PANTHER" id="PTHR42781">
    <property type="entry name" value="SPERMIDINE/PUTRESCINE IMPORT ATP-BINDING PROTEIN POTA"/>
    <property type="match status" value="1"/>
</dbReference>
<evidence type="ECO:0000256" key="1">
    <source>
        <dbReference type="ARBA" id="ARBA00022448"/>
    </source>
</evidence>
<dbReference type="FunFam" id="3.40.50.300:FF:000133">
    <property type="entry name" value="Spermidine/putrescine import ATP-binding protein PotA"/>
    <property type="match status" value="1"/>
</dbReference>
<evidence type="ECO:0000256" key="9">
    <source>
        <dbReference type="SAM" id="MobiDB-lite"/>
    </source>
</evidence>
<comment type="subunit">
    <text evidence="8">The complex is composed of two ATP-binding proteins (PotA), two transmembrane proteins (PotB and PotC) and a solute-binding protein (PotD).</text>
</comment>
<dbReference type="PROSITE" id="PS00211">
    <property type="entry name" value="ABC_TRANSPORTER_1"/>
    <property type="match status" value="1"/>
</dbReference>
<evidence type="ECO:0000256" key="6">
    <source>
        <dbReference type="ARBA" id="ARBA00022967"/>
    </source>
</evidence>
<dbReference type="SMART" id="SM00382">
    <property type="entry name" value="AAA"/>
    <property type="match status" value="1"/>
</dbReference>
<feature type="domain" description="ABC transporter" evidence="10">
    <location>
        <begin position="37"/>
        <end position="267"/>
    </location>
</feature>
<dbReference type="InterPro" id="IPR050093">
    <property type="entry name" value="ABC_SmlMolc_Importer"/>
</dbReference>
<evidence type="ECO:0000259" key="10">
    <source>
        <dbReference type="PROSITE" id="PS50893"/>
    </source>
</evidence>
<organism evidence="11 12">
    <name type="scientific">Halomonas urumqiensis</name>
    <dbReference type="NCBI Taxonomy" id="1684789"/>
    <lineage>
        <taxon>Bacteria</taxon>
        <taxon>Pseudomonadati</taxon>
        <taxon>Pseudomonadota</taxon>
        <taxon>Gammaproteobacteria</taxon>
        <taxon>Oceanospirillales</taxon>
        <taxon>Halomonadaceae</taxon>
        <taxon>Halomonas</taxon>
    </lineage>
</organism>
<dbReference type="RefSeq" id="WP_102588520.1">
    <property type="nucleotide sequence ID" value="NZ_BNAE01000007.1"/>
</dbReference>
<dbReference type="GO" id="GO:0043190">
    <property type="term" value="C:ATP-binding cassette (ABC) transporter complex"/>
    <property type="evidence" value="ECO:0007669"/>
    <property type="project" value="InterPro"/>
</dbReference>
<dbReference type="InterPro" id="IPR013611">
    <property type="entry name" value="Transp-assoc_OB_typ2"/>
</dbReference>
<comment type="similarity">
    <text evidence="8">Belongs to the ABC transporter superfamily. Spermidine/putrescine importer (TC 3.A.1.11.1) family.</text>
</comment>
<comment type="catalytic activity">
    <reaction evidence="8">
        <text>ATP + H2O + polyamine-[polyamine-binding protein]Side 1 = ADP + phosphate + polyamineSide 2 + [polyamine-binding protein]Side 1.</text>
        <dbReference type="EC" id="7.6.2.11"/>
    </reaction>
</comment>
<dbReference type="Pfam" id="PF08402">
    <property type="entry name" value="TOBE_2"/>
    <property type="match status" value="1"/>
</dbReference>
<dbReference type="PROSITE" id="PS50893">
    <property type="entry name" value="ABC_TRANSPORTER_2"/>
    <property type="match status" value="1"/>
</dbReference>
<dbReference type="SUPFAM" id="SSF50331">
    <property type="entry name" value="MOP-like"/>
    <property type="match status" value="1"/>
</dbReference>
<gene>
    <name evidence="8" type="primary">potA</name>
    <name evidence="11" type="ORF">C1H70_11710</name>
</gene>
<dbReference type="Pfam" id="PF00005">
    <property type="entry name" value="ABC_tran"/>
    <property type="match status" value="1"/>
</dbReference>
<dbReference type="InterPro" id="IPR005893">
    <property type="entry name" value="PotA-like"/>
</dbReference>
<evidence type="ECO:0000256" key="5">
    <source>
        <dbReference type="ARBA" id="ARBA00022840"/>
    </source>
</evidence>
<feature type="region of interest" description="Disordered" evidence="9">
    <location>
        <begin position="1"/>
        <end position="35"/>
    </location>
</feature>
<name>A0A2N7UGA3_9GAMM</name>
<dbReference type="NCBIfam" id="TIGR01187">
    <property type="entry name" value="potA"/>
    <property type="match status" value="1"/>
</dbReference>
<comment type="caution">
    <text evidence="11">The sequence shown here is derived from an EMBL/GenBank/DDBJ whole genome shotgun (WGS) entry which is preliminary data.</text>
</comment>
<dbReference type="SUPFAM" id="SSF52540">
    <property type="entry name" value="P-loop containing nucleoside triphosphate hydrolases"/>
    <property type="match status" value="1"/>
</dbReference>
<keyword evidence="7 8" id="KW-0472">Membrane</keyword>
<evidence type="ECO:0000256" key="4">
    <source>
        <dbReference type="ARBA" id="ARBA00022741"/>
    </source>
</evidence>
<feature type="compositionally biased region" description="Basic and acidic residues" evidence="9">
    <location>
        <begin position="23"/>
        <end position="35"/>
    </location>
</feature>
<evidence type="ECO:0000256" key="7">
    <source>
        <dbReference type="ARBA" id="ARBA00023136"/>
    </source>
</evidence>
<proteinExistence type="inferred from homology"/>
<dbReference type="InterPro" id="IPR008995">
    <property type="entry name" value="Mo/tungstate-bd_C_term_dom"/>
</dbReference>
<dbReference type="GO" id="GO:0005524">
    <property type="term" value="F:ATP binding"/>
    <property type="evidence" value="ECO:0007669"/>
    <property type="project" value="UniProtKB-KW"/>
</dbReference>
<dbReference type="InterPro" id="IPR003593">
    <property type="entry name" value="AAA+_ATPase"/>
</dbReference>
<evidence type="ECO:0000256" key="3">
    <source>
        <dbReference type="ARBA" id="ARBA00022519"/>
    </source>
</evidence>
<dbReference type="Proteomes" id="UP000235547">
    <property type="component" value="Unassembled WGS sequence"/>
</dbReference>
<protein>
    <recommendedName>
        <fullName evidence="8">Spermidine/putrescine import ATP-binding protein PotA</fullName>
        <ecNumber evidence="8">7.6.2.11</ecNumber>
    </recommendedName>
</protein>
<dbReference type="EC" id="7.6.2.11" evidence="8"/>
<keyword evidence="5 8" id="KW-0067">ATP-binding</keyword>
<keyword evidence="3" id="KW-0997">Cell inner membrane</keyword>
<dbReference type="InterPro" id="IPR027417">
    <property type="entry name" value="P-loop_NTPase"/>
</dbReference>
<dbReference type="Gene3D" id="2.40.50.100">
    <property type="match status" value="1"/>
</dbReference>
<dbReference type="GO" id="GO:0015417">
    <property type="term" value="F:ABC-type polyamine transporter activity"/>
    <property type="evidence" value="ECO:0007669"/>
    <property type="project" value="UniProtKB-EC"/>
</dbReference>
<keyword evidence="12" id="KW-1185">Reference proteome</keyword>
<dbReference type="GO" id="GO:0015847">
    <property type="term" value="P:putrescine transport"/>
    <property type="evidence" value="ECO:0007669"/>
    <property type="project" value="UniProtKB-ARBA"/>
</dbReference>
<dbReference type="InterPro" id="IPR017871">
    <property type="entry name" value="ABC_transporter-like_CS"/>
</dbReference>
<evidence type="ECO:0000313" key="11">
    <source>
        <dbReference type="EMBL" id="PMR79433.1"/>
    </source>
</evidence>
<evidence type="ECO:0000313" key="12">
    <source>
        <dbReference type="Proteomes" id="UP000235547"/>
    </source>
</evidence>
<comment type="function">
    <text evidence="8">Part of the ABC transporter complex PotABCD involved in spermidine/putrescine import. Responsible for energy coupling to the transport system.</text>
</comment>
<evidence type="ECO:0000256" key="8">
    <source>
        <dbReference type="RuleBase" id="RU364083"/>
    </source>
</evidence>
<accession>A0A2N7UGA3</accession>
<keyword evidence="4 8" id="KW-0547">Nucleotide-binding</keyword>
<dbReference type="GO" id="GO:0016887">
    <property type="term" value="F:ATP hydrolysis activity"/>
    <property type="evidence" value="ECO:0007669"/>
    <property type="project" value="InterPro"/>
</dbReference>
<evidence type="ECO:0000256" key="2">
    <source>
        <dbReference type="ARBA" id="ARBA00022475"/>
    </source>
</evidence>
<sequence length="394" mass="43998">MAPSQPSVSDRETSESESSQARSSREPGKRTSDESLVEIRRISKRFDGALAVDDVNLSIRRGEIFALLGGSGSGKSTLLRILAGFEKPSEGQVLLDGQDITTMPPYERPINMMFQSYALFPHMTVAQNIAFGLKQDKLDKQEIETRVAEMLKLVHMEAFAKRKPHQLSGGQRQRVALARSLAKRPKLLLLDEPMGALDKKLRTEMQLEVVQILERVGVTCIMVTHDQEEAMTMADRVAIMADGWIAQVGSPMDVYESPASRMVAEFVGTVNLFAGEIVADEPDHCVIDSPELGRQIYISHGVSTQADDRKVWVAVRPEKTWLTRTRPEGDTNWAAGKVEDIAYLGGQSVYYVRTEQGQLVKVSMANTERRGDRPSWDDPVFIHWDDRSAVVLRD</sequence>
<keyword evidence="2 8" id="KW-1003">Cell membrane</keyword>
<dbReference type="AlphaFoldDB" id="A0A2N7UGA3"/>
<dbReference type="Gene3D" id="3.40.50.300">
    <property type="entry name" value="P-loop containing nucleotide triphosphate hydrolases"/>
    <property type="match status" value="1"/>
</dbReference>
<keyword evidence="1 8" id="KW-0813">Transport</keyword>
<dbReference type="PANTHER" id="PTHR42781:SF5">
    <property type="entry name" value="PUTRESCINE TRANSPORT ATP-BINDING PROTEIN POTG"/>
    <property type="match status" value="1"/>
</dbReference>